<keyword evidence="14" id="KW-0961">Cell wall biogenesis/degradation</keyword>
<dbReference type="InterPro" id="IPR023346">
    <property type="entry name" value="Lysozyme-like_dom_sf"/>
</dbReference>
<dbReference type="FunFam" id="1.10.3810.10:FF:000001">
    <property type="entry name" value="Penicillin-binding protein 1A"/>
    <property type="match status" value="1"/>
</dbReference>
<organism evidence="20 21">
    <name type="scientific">Candidatus Kerfeldbacteria bacterium CG08_land_8_20_14_0_20_42_7</name>
    <dbReference type="NCBI Taxonomy" id="2014245"/>
    <lineage>
        <taxon>Bacteria</taxon>
        <taxon>Candidatus Kerfeldiibacteriota</taxon>
    </lineage>
</organism>
<keyword evidence="5" id="KW-0121">Carboxypeptidase</keyword>
<dbReference type="InterPro" id="IPR012338">
    <property type="entry name" value="Beta-lactam/transpept-like"/>
</dbReference>
<evidence type="ECO:0000256" key="4">
    <source>
        <dbReference type="ARBA" id="ARBA00022475"/>
    </source>
</evidence>
<evidence type="ECO:0000256" key="9">
    <source>
        <dbReference type="ARBA" id="ARBA00022801"/>
    </source>
</evidence>
<evidence type="ECO:0000259" key="18">
    <source>
        <dbReference type="Pfam" id="PF00905"/>
    </source>
</evidence>
<dbReference type="GO" id="GO:0006508">
    <property type="term" value="P:proteolysis"/>
    <property type="evidence" value="ECO:0007669"/>
    <property type="project" value="UniProtKB-KW"/>
</dbReference>
<evidence type="ECO:0000313" key="20">
    <source>
        <dbReference type="EMBL" id="PIS41952.1"/>
    </source>
</evidence>
<keyword evidence="9" id="KW-0378">Hydrolase</keyword>
<dbReference type="Gene3D" id="2.60.40.10">
    <property type="entry name" value="Immunoglobulins"/>
    <property type="match status" value="1"/>
</dbReference>
<dbReference type="GO" id="GO:0005886">
    <property type="term" value="C:plasma membrane"/>
    <property type="evidence" value="ECO:0007669"/>
    <property type="project" value="UniProtKB-SubCell"/>
</dbReference>
<keyword evidence="17" id="KW-0812">Transmembrane</keyword>
<keyword evidence="13" id="KW-0511">Multifunctional enzyme</keyword>
<dbReference type="Pfam" id="PF17957">
    <property type="entry name" value="Big_7"/>
    <property type="match status" value="1"/>
</dbReference>
<keyword evidence="7" id="KW-0328">Glycosyltransferase</keyword>
<dbReference type="GO" id="GO:0008658">
    <property type="term" value="F:penicillin binding"/>
    <property type="evidence" value="ECO:0007669"/>
    <property type="project" value="InterPro"/>
</dbReference>
<evidence type="ECO:0000256" key="12">
    <source>
        <dbReference type="ARBA" id="ARBA00023136"/>
    </source>
</evidence>
<dbReference type="Gene3D" id="3.40.710.10">
    <property type="entry name" value="DD-peptidase/beta-lactamase superfamily"/>
    <property type="match status" value="1"/>
</dbReference>
<evidence type="ECO:0000256" key="16">
    <source>
        <dbReference type="ARBA" id="ARBA00049902"/>
    </source>
</evidence>
<dbReference type="Proteomes" id="UP000228711">
    <property type="component" value="Unassembled WGS sequence"/>
</dbReference>
<dbReference type="GO" id="GO:0030288">
    <property type="term" value="C:outer membrane-bounded periplasmic space"/>
    <property type="evidence" value="ECO:0007669"/>
    <property type="project" value="TreeGrafter"/>
</dbReference>
<keyword evidence="10" id="KW-0133">Cell shape</keyword>
<dbReference type="InterPro" id="IPR001264">
    <property type="entry name" value="Glyco_trans_51"/>
</dbReference>
<keyword evidence="6" id="KW-0645">Protease</keyword>
<keyword evidence="8" id="KW-0808">Transferase</keyword>
<dbReference type="GO" id="GO:0071555">
    <property type="term" value="P:cell wall organization"/>
    <property type="evidence" value="ECO:0007669"/>
    <property type="project" value="UniProtKB-KW"/>
</dbReference>
<dbReference type="GO" id="GO:0009252">
    <property type="term" value="P:peptidoglycan biosynthetic process"/>
    <property type="evidence" value="ECO:0007669"/>
    <property type="project" value="UniProtKB-KW"/>
</dbReference>
<accession>A0A2H0YW35</accession>
<evidence type="ECO:0000256" key="2">
    <source>
        <dbReference type="ARBA" id="ARBA00007090"/>
    </source>
</evidence>
<evidence type="ECO:0000256" key="17">
    <source>
        <dbReference type="SAM" id="Phobius"/>
    </source>
</evidence>
<evidence type="ECO:0000313" key="21">
    <source>
        <dbReference type="Proteomes" id="UP000228711"/>
    </source>
</evidence>
<comment type="caution">
    <text evidence="20">The sequence shown here is derived from an EMBL/GenBank/DDBJ whole genome shotgun (WGS) entry which is preliminary data.</text>
</comment>
<evidence type="ECO:0000256" key="3">
    <source>
        <dbReference type="ARBA" id="ARBA00007739"/>
    </source>
</evidence>
<dbReference type="InterPro" id="IPR036950">
    <property type="entry name" value="PBP_transglycosylase"/>
</dbReference>
<proteinExistence type="inferred from homology"/>
<comment type="catalytic activity">
    <reaction evidence="16">
        <text>[GlcNAc-(1-&gt;4)-Mur2Ac(oyl-L-Ala-gamma-D-Glu-L-Lys-D-Ala-D-Ala)](n)-di-trans,octa-cis-undecaprenyl diphosphate + beta-D-GlcNAc-(1-&gt;4)-Mur2Ac(oyl-L-Ala-gamma-D-Glu-L-Lys-D-Ala-D-Ala)-di-trans,octa-cis-undecaprenyl diphosphate = [GlcNAc-(1-&gt;4)-Mur2Ac(oyl-L-Ala-gamma-D-Glu-L-Lys-D-Ala-D-Ala)](n+1)-di-trans,octa-cis-undecaprenyl diphosphate + di-trans,octa-cis-undecaprenyl diphosphate + H(+)</text>
        <dbReference type="Rhea" id="RHEA:23708"/>
        <dbReference type="Rhea" id="RHEA-COMP:9602"/>
        <dbReference type="Rhea" id="RHEA-COMP:9603"/>
        <dbReference type="ChEBI" id="CHEBI:15378"/>
        <dbReference type="ChEBI" id="CHEBI:58405"/>
        <dbReference type="ChEBI" id="CHEBI:60033"/>
        <dbReference type="ChEBI" id="CHEBI:78435"/>
        <dbReference type="EC" id="2.4.99.28"/>
    </reaction>
</comment>
<evidence type="ECO:0000256" key="15">
    <source>
        <dbReference type="ARBA" id="ARBA00034000"/>
    </source>
</evidence>
<dbReference type="GO" id="GO:0009002">
    <property type="term" value="F:serine-type D-Ala-D-Ala carboxypeptidase activity"/>
    <property type="evidence" value="ECO:0007669"/>
    <property type="project" value="UniProtKB-EC"/>
</dbReference>
<name>A0A2H0YW35_9BACT</name>
<reference evidence="21" key="1">
    <citation type="submission" date="2017-09" db="EMBL/GenBank/DDBJ databases">
        <title>Depth-based differentiation of microbial function through sediment-hosted aquifers and enrichment of novel symbionts in the deep terrestrial subsurface.</title>
        <authorList>
            <person name="Probst A.J."/>
            <person name="Ladd B."/>
            <person name="Jarett J.K."/>
            <person name="Geller-Mcgrath D.E."/>
            <person name="Sieber C.M.K."/>
            <person name="Emerson J.B."/>
            <person name="Anantharaman K."/>
            <person name="Thomas B.C."/>
            <person name="Malmstrom R."/>
            <person name="Stieglmeier M."/>
            <person name="Klingl A."/>
            <person name="Woyke T."/>
            <person name="Ryan C.M."/>
            <person name="Banfield J.F."/>
        </authorList>
    </citation>
    <scope>NUCLEOTIDE SEQUENCE [LARGE SCALE GENOMIC DNA]</scope>
</reference>
<dbReference type="Pfam" id="PF00905">
    <property type="entry name" value="Transpeptidase"/>
    <property type="match status" value="1"/>
</dbReference>
<evidence type="ECO:0000256" key="6">
    <source>
        <dbReference type="ARBA" id="ARBA00022670"/>
    </source>
</evidence>
<dbReference type="Pfam" id="PF00912">
    <property type="entry name" value="Transgly"/>
    <property type="match status" value="1"/>
</dbReference>
<sequence>MPIPPLRPRSQATFYKTGDQMPHKKKKRAKGWVRRYWLPVLIILFLIGGIGAIGAFAYYSKDLPDPEKINERSVAQSTRIYARDETTILYEVHGDVRRTVIPLTEIPEYAMHATISVEDKDFYKHKGVSIRGIIRAIFTDITTGSSQGGSTITQQLIKNTVLTTEKSINRKIKELVLAYQMESKFTKDQILQLYFNEIPYGSNVYGIEAATQYYFGKNAQNLTLDEAALLAALPQRPTYYSPYGDHTDILVGRQQYVLNLMAEQGYLTRDEVDTAKQVDVLAKITPPKENITAPHFVFYVREYLTEKYGESVVERGGLKVVTTLEPTLQQYAESAVEEYGQYNQDRYKASNASLVAVNPITGQILAMVGSRDYFNSDIDGSVNVALRTRNPGSSFKPFVYTAAFTKGYTPDTILFDLTTNFGPQGDGTSYTPKNFDGGERGPVTIRKALQGSLNIPAVKALYLAGIPDVVELAKKSGYTTISKPEDYGLALALGGAGVKLLDHVAAFGVFAQQGTYRQPQAVIKVLDNKGKILEQYKVQEHEVLDKNIANMTANILTDNDARSYIFGSGSKLYIPGRQVGAKTGTTNDNRDAWTVGFTPSFVAGVWSGNNDNSQMSGSAGGSTVAAPIWNSFMRKALQGTPQERFPEYQKPGTDKPILNNDLEGESTIYVDSVTGLAIPTSCLGDYPEQFKQKSSYREVHSILYYVDKNNPQGDQPANPTSDPQFSRWEEPVRRWALEQGYTSTKPKEGSCDIRSKDAQPKVSLVSPTKSDTITSFSPTFKATATGTYGISSIQFFINDILVGTIKNSKTSVVVDLSSIANGFQTVRVVATDIYKNTATVSATVNILIPGNTVLDLSPQTNTSTGE</sequence>
<dbReference type="InterPro" id="IPR013783">
    <property type="entry name" value="Ig-like_fold"/>
</dbReference>
<comment type="similarity">
    <text evidence="2">In the C-terminal section; belongs to the transpeptidase family.</text>
</comment>
<dbReference type="EMBL" id="PEXV01000011">
    <property type="protein sequence ID" value="PIS41952.1"/>
    <property type="molecule type" value="Genomic_DNA"/>
</dbReference>
<evidence type="ECO:0000256" key="11">
    <source>
        <dbReference type="ARBA" id="ARBA00022984"/>
    </source>
</evidence>
<dbReference type="NCBIfam" id="TIGR02074">
    <property type="entry name" value="PBP_1a_fam"/>
    <property type="match status" value="1"/>
</dbReference>
<feature type="domain" description="Glycosyl transferase family 51" evidence="19">
    <location>
        <begin position="89"/>
        <end position="261"/>
    </location>
</feature>
<feature type="transmembrane region" description="Helical" evidence="17">
    <location>
        <begin position="36"/>
        <end position="59"/>
    </location>
</feature>
<dbReference type="InterPro" id="IPR001460">
    <property type="entry name" value="PCN-bd_Tpept"/>
</dbReference>
<dbReference type="SUPFAM" id="SSF56601">
    <property type="entry name" value="beta-lactamase/transpeptidase-like"/>
    <property type="match status" value="1"/>
</dbReference>
<dbReference type="GO" id="GO:0008360">
    <property type="term" value="P:regulation of cell shape"/>
    <property type="evidence" value="ECO:0007669"/>
    <property type="project" value="UniProtKB-KW"/>
</dbReference>
<dbReference type="Gene3D" id="1.10.3810.10">
    <property type="entry name" value="Biosynthetic peptidoglycan transglycosylase-like"/>
    <property type="match status" value="1"/>
</dbReference>
<comment type="similarity">
    <text evidence="3">In the N-terminal section; belongs to the glycosyltransferase 51 family.</text>
</comment>
<evidence type="ECO:0000256" key="14">
    <source>
        <dbReference type="ARBA" id="ARBA00023316"/>
    </source>
</evidence>
<feature type="domain" description="Penicillin-binding protein transpeptidase" evidence="18">
    <location>
        <begin position="353"/>
        <end position="633"/>
    </location>
</feature>
<dbReference type="InterPro" id="IPR050396">
    <property type="entry name" value="Glycosyltr_51/Transpeptidase"/>
</dbReference>
<dbReference type="PANTHER" id="PTHR32282">
    <property type="entry name" value="BINDING PROTEIN TRANSPEPTIDASE, PUTATIVE-RELATED"/>
    <property type="match status" value="1"/>
</dbReference>
<dbReference type="SUPFAM" id="SSF53955">
    <property type="entry name" value="Lysozyme-like"/>
    <property type="match status" value="1"/>
</dbReference>
<comment type="catalytic activity">
    <reaction evidence="15">
        <text>Preferential cleavage: (Ac)2-L-Lys-D-Ala-|-D-Ala. Also transpeptidation of peptidyl-alanyl moieties that are N-acyl substituents of D-alanine.</text>
        <dbReference type="EC" id="3.4.16.4"/>
    </reaction>
</comment>
<keyword evidence="12 17" id="KW-0472">Membrane</keyword>
<keyword evidence="11" id="KW-0573">Peptidoglycan synthesis</keyword>
<dbReference type="AlphaFoldDB" id="A0A2H0YW35"/>
<gene>
    <name evidence="20" type="ORF">COT25_00395</name>
</gene>
<evidence type="ECO:0000256" key="10">
    <source>
        <dbReference type="ARBA" id="ARBA00022960"/>
    </source>
</evidence>
<dbReference type="PANTHER" id="PTHR32282:SF11">
    <property type="entry name" value="PENICILLIN-BINDING PROTEIN 1B"/>
    <property type="match status" value="1"/>
</dbReference>
<evidence type="ECO:0000259" key="19">
    <source>
        <dbReference type="Pfam" id="PF00912"/>
    </source>
</evidence>
<evidence type="ECO:0000256" key="5">
    <source>
        <dbReference type="ARBA" id="ARBA00022645"/>
    </source>
</evidence>
<comment type="subcellular location">
    <subcellularLocation>
        <location evidence="1">Cell membrane</location>
    </subcellularLocation>
</comment>
<evidence type="ECO:0000256" key="7">
    <source>
        <dbReference type="ARBA" id="ARBA00022676"/>
    </source>
</evidence>
<evidence type="ECO:0000256" key="13">
    <source>
        <dbReference type="ARBA" id="ARBA00023268"/>
    </source>
</evidence>
<keyword evidence="4" id="KW-1003">Cell membrane</keyword>
<keyword evidence="17" id="KW-1133">Transmembrane helix</keyword>
<dbReference type="GO" id="GO:0008955">
    <property type="term" value="F:peptidoglycan glycosyltransferase activity"/>
    <property type="evidence" value="ECO:0007669"/>
    <property type="project" value="UniProtKB-EC"/>
</dbReference>
<protein>
    <submittedName>
        <fullName evidence="20">Penicillin-binding protein</fullName>
    </submittedName>
</protein>
<evidence type="ECO:0000256" key="8">
    <source>
        <dbReference type="ARBA" id="ARBA00022679"/>
    </source>
</evidence>
<evidence type="ECO:0000256" key="1">
    <source>
        <dbReference type="ARBA" id="ARBA00004236"/>
    </source>
</evidence>